<dbReference type="EMBL" id="BAABCW010000001">
    <property type="protein sequence ID" value="GAA4107670.1"/>
    <property type="molecule type" value="Genomic_DNA"/>
</dbReference>
<feature type="signal peptide" evidence="1">
    <location>
        <begin position="1"/>
        <end position="22"/>
    </location>
</feature>
<sequence length="319" mass="35783">MNKLFTIYLLTVLSLVSVCVHAQQDAQYTQYMYNTISVNPAYAGSRGVMSIMGLHRSQWVGLDGAPRTQTLTLNTPLGKENRMGLGLSIVNDEIGPTDETYFNIDFSYTIPTSERGKLSFGLKAGGHLLNVDFDKLSQFETGDVVFESGNIDNKFSPNVGAGIYYHTDKLYLGLSTPNLLETNHFDEEAFSDADGSSAFIAEERINYYLIAGYVFDLSDDVKFKPAVLSKLVFGAPLQVDISANFLLYKRLRLGAAYRWSAAFSGLVGFQISDSLMMGFAYDRETTELGNTQFNDGSYEVFLRFELFRKYNRMLTPRFF</sequence>
<dbReference type="NCBIfam" id="TIGR03519">
    <property type="entry name" value="T9SS_PorP_fam"/>
    <property type="match status" value="1"/>
</dbReference>
<gene>
    <name evidence="2" type="ORF">GCM10022393_03170</name>
</gene>
<evidence type="ECO:0000256" key="1">
    <source>
        <dbReference type="SAM" id="SignalP"/>
    </source>
</evidence>
<dbReference type="InterPro" id="IPR019861">
    <property type="entry name" value="PorP/SprF_Bacteroidetes"/>
</dbReference>
<comment type="caution">
    <text evidence="2">The sequence shown here is derived from an EMBL/GenBank/DDBJ whole genome shotgun (WGS) entry which is preliminary data.</text>
</comment>
<accession>A0ABP7X8U8</accession>
<keyword evidence="1" id="KW-0732">Signal</keyword>
<evidence type="ECO:0000313" key="2">
    <source>
        <dbReference type="EMBL" id="GAA4107670.1"/>
    </source>
</evidence>
<protein>
    <submittedName>
        <fullName evidence="2">Type IX secretion system membrane protein PorP/SprF</fullName>
    </submittedName>
</protein>
<organism evidence="2 3">
    <name type="scientific">Aquimarina addita</name>
    <dbReference type="NCBI Taxonomy" id="870485"/>
    <lineage>
        <taxon>Bacteria</taxon>
        <taxon>Pseudomonadati</taxon>
        <taxon>Bacteroidota</taxon>
        <taxon>Flavobacteriia</taxon>
        <taxon>Flavobacteriales</taxon>
        <taxon>Flavobacteriaceae</taxon>
        <taxon>Aquimarina</taxon>
    </lineage>
</organism>
<name>A0ABP7X8U8_9FLAO</name>
<dbReference type="Pfam" id="PF11751">
    <property type="entry name" value="PorP_SprF"/>
    <property type="match status" value="1"/>
</dbReference>
<reference evidence="3" key="1">
    <citation type="journal article" date="2019" name="Int. J. Syst. Evol. Microbiol.">
        <title>The Global Catalogue of Microorganisms (GCM) 10K type strain sequencing project: providing services to taxonomists for standard genome sequencing and annotation.</title>
        <authorList>
            <consortium name="The Broad Institute Genomics Platform"/>
            <consortium name="The Broad Institute Genome Sequencing Center for Infectious Disease"/>
            <person name="Wu L."/>
            <person name="Ma J."/>
        </authorList>
    </citation>
    <scope>NUCLEOTIDE SEQUENCE [LARGE SCALE GENOMIC DNA]</scope>
    <source>
        <strain evidence="3">JCM 17106</strain>
    </source>
</reference>
<proteinExistence type="predicted"/>
<evidence type="ECO:0000313" key="3">
    <source>
        <dbReference type="Proteomes" id="UP001500459"/>
    </source>
</evidence>
<feature type="chain" id="PRO_5045197061" evidence="1">
    <location>
        <begin position="23"/>
        <end position="319"/>
    </location>
</feature>
<dbReference type="RefSeq" id="WP_344924132.1">
    <property type="nucleotide sequence ID" value="NZ_BAABCW010000001.1"/>
</dbReference>
<keyword evidence="3" id="KW-1185">Reference proteome</keyword>
<dbReference type="Proteomes" id="UP001500459">
    <property type="component" value="Unassembled WGS sequence"/>
</dbReference>